<dbReference type="KEGG" id="hdi:HDIA_3001"/>
<dbReference type="PANTHER" id="PTHR46494">
    <property type="entry name" value="CORA FAMILY METAL ION TRANSPORTER (EUROFUNG)"/>
    <property type="match status" value="1"/>
</dbReference>
<comment type="subcellular location">
    <subcellularLocation>
        <location evidence="1">Cell membrane</location>
        <topology evidence="1">Multi-pass membrane protein</topology>
    </subcellularLocation>
</comment>
<comment type="similarity">
    <text evidence="2">Belongs to the CorA metal ion transporter (MIT) (TC 1.A.35) family.</text>
</comment>
<dbReference type="Gene3D" id="3.30.460.20">
    <property type="entry name" value="CorA soluble domain-like"/>
    <property type="match status" value="1"/>
</dbReference>
<evidence type="ECO:0000256" key="1">
    <source>
        <dbReference type="ARBA" id="ARBA00004651"/>
    </source>
</evidence>
<dbReference type="AlphaFoldDB" id="A0A2C9D895"/>
<proteinExistence type="inferred from homology"/>
<keyword evidence="4" id="KW-1003">Cell membrane</keyword>
<evidence type="ECO:0000256" key="8">
    <source>
        <dbReference type="ARBA" id="ARBA00022989"/>
    </source>
</evidence>
<protein>
    <submittedName>
        <fullName evidence="12">Zinc transport protein ZntB</fullName>
    </submittedName>
</protein>
<feature type="transmembrane region" description="Helical" evidence="11">
    <location>
        <begin position="302"/>
        <end position="325"/>
    </location>
</feature>
<dbReference type="RefSeq" id="WP_099556909.1">
    <property type="nucleotide sequence ID" value="NZ_LT960614.1"/>
</dbReference>
<evidence type="ECO:0000256" key="6">
    <source>
        <dbReference type="ARBA" id="ARBA00022692"/>
    </source>
</evidence>
<evidence type="ECO:0000256" key="9">
    <source>
        <dbReference type="ARBA" id="ARBA00023065"/>
    </source>
</evidence>
<dbReference type="Proteomes" id="UP000223606">
    <property type="component" value="Chromosome 1"/>
</dbReference>
<feature type="transmembrane region" description="Helical" evidence="11">
    <location>
        <begin position="269"/>
        <end position="290"/>
    </location>
</feature>
<organism evidence="12 13">
    <name type="scientific">Hartmannibacter diazotrophicus</name>
    <dbReference type="NCBI Taxonomy" id="1482074"/>
    <lineage>
        <taxon>Bacteria</taxon>
        <taxon>Pseudomonadati</taxon>
        <taxon>Pseudomonadota</taxon>
        <taxon>Alphaproteobacteria</taxon>
        <taxon>Hyphomicrobiales</taxon>
        <taxon>Pleomorphomonadaceae</taxon>
        <taxon>Hartmannibacter</taxon>
    </lineage>
</organism>
<gene>
    <name evidence="12" type="primary">zntB</name>
    <name evidence="12" type="ORF">HDIA_3001</name>
</gene>
<dbReference type="GO" id="GO:0015087">
    <property type="term" value="F:cobalt ion transmembrane transporter activity"/>
    <property type="evidence" value="ECO:0007669"/>
    <property type="project" value="TreeGrafter"/>
</dbReference>
<evidence type="ECO:0000256" key="3">
    <source>
        <dbReference type="ARBA" id="ARBA00022448"/>
    </source>
</evidence>
<keyword evidence="3" id="KW-0813">Transport</keyword>
<dbReference type="InterPro" id="IPR045861">
    <property type="entry name" value="CorA_cytoplasmic_dom"/>
</dbReference>
<evidence type="ECO:0000256" key="2">
    <source>
        <dbReference type="ARBA" id="ARBA00009765"/>
    </source>
</evidence>
<dbReference type="Gene3D" id="1.20.58.340">
    <property type="entry name" value="Magnesium transport protein CorA, transmembrane region"/>
    <property type="match status" value="2"/>
</dbReference>
<accession>A0A2C9D895</accession>
<dbReference type="PANTHER" id="PTHR46494:SF3">
    <property type="entry name" value="ZINC TRANSPORT PROTEIN ZNTB"/>
    <property type="match status" value="1"/>
</dbReference>
<dbReference type="Pfam" id="PF01544">
    <property type="entry name" value="CorA"/>
    <property type="match status" value="1"/>
</dbReference>
<dbReference type="InterPro" id="IPR045863">
    <property type="entry name" value="CorA_TM1_TM2"/>
</dbReference>
<dbReference type="GO" id="GO:0015095">
    <property type="term" value="F:magnesium ion transmembrane transporter activity"/>
    <property type="evidence" value="ECO:0007669"/>
    <property type="project" value="TreeGrafter"/>
</dbReference>
<evidence type="ECO:0000256" key="10">
    <source>
        <dbReference type="ARBA" id="ARBA00023136"/>
    </source>
</evidence>
<evidence type="ECO:0000313" key="13">
    <source>
        <dbReference type="Proteomes" id="UP000223606"/>
    </source>
</evidence>
<evidence type="ECO:0000313" key="12">
    <source>
        <dbReference type="EMBL" id="SON56542.1"/>
    </source>
</evidence>
<evidence type="ECO:0000256" key="5">
    <source>
        <dbReference type="ARBA" id="ARBA00022519"/>
    </source>
</evidence>
<dbReference type="GO" id="GO:0005886">
    <property type="term" value="C:plasma membrane"/>
    <property type="evidence" value="ECO:0007669"/>
    <property type="project" value="UniProtKB-SubCell"/>
</dbReference>
<keyword evidence="6 11" id="KW-0812">Transmembrane</keyword>
<keyword evidence="8 11" id="KW-1133">Transmembrane helix</keyword>
<dbReference type="InterPro" id="IPR002523">
    <property type="entry name" value="MgTranspt_CorA/ZnTranspt_ZntB"/>
</dbReference>
<dbReference type="GO" id="GO:0000287">
    <property type="term" value="F:magnesium ion binding"/>
    <property type="evidence" value="ECO:0007669"/>
    <property type="project" value="TreeGrafter"/>
</dbReference>
<keyword evidence="10 11" id="KW-0472">Membrane</keyword>
<keyword evidence="9" id="KW-0406">Ion transport</keyword>
<dbReference type="GO" id="GO:0050897">
    <property type="term" value="F:cobalt ion binding"/>
    <property type="evidence" value="ECO:0007669"/>
    <property type="project" value="TreeGrafter"/>
</dbReference>
<dbReference type="SUPFAM" id="SSF144083">
    <property type="entry name" value="Magnesium transport protein CorA, transmembrane region"/>
    <property type="match status" value="1"/>
</dbReference>
<dbReference type="SUPFAM" id="SSF143865">
    <property type="entry name" value="CorA soluble domain-like"/>
    <property type="match status" value="1"/>
</dbReference>
<keyword evidence="7" id="KW-0862">Zinc</keyword>
<dbReference type="EMBL" id="LT960614">
    <property type="protein sequence ID" value="SON56542.1"/>
    <property type="molecule type" value="Genomic_DNA"/>
</dbReference>
<evidence type="ECO:0000256" key="4">
    <source>
        <dbReference type="ARBA" id="ARBA00022475"/>
    </source>
</evidence>
<name>A0A2C9D895_9HYPH</name>
<sequence length="336" mass="36961">MDPITDEIPGLVWAYRFDSAGHCAPLSGTFGEIAIPPSGFLWLHLSVTDIRLPGFLERLGLPKSVTTTLLQRELRSMLSSGEGYVYGVLPGFEADFEKSEEEPAPIGYFHLAVGKGIVITTRIRPLRSFSAIHGAIRNGIALERPASLFTAVMDAFHAEAVKMVASLTDEIDDIEDGVFDEKVHDERQRLGRIRRRLVSVHRNLRSATSLAESLDDDAIETLPEGMEAAANRVGQQLNILDLEVTSLQDRARLVQEEITTQLSWEMNRLLFVLSVISGLLLPPTLVTGFFGMNTPGLPFVSFAHGTLVALLIAIASGAFVGWLMIRAGMLHFGRRR</sequence>
<keyword evidence="13" id="KW-1185">Reference proteome</keyword>
<reference evidence="13" key="1">
    <citation type="submission" date="2017-09" db="EMBL/GenBank/DDBJ databases">
        <title>Genome sequence of Nannocystis excedens DSM 71.</title>
        <authorList>
            <person name="Blom J."/>
        </authorList>
    </citation>
    <scope>NUCLEOTIDE SEQUENCE [LARGE SCALE GENOMIC DNA]</scope>
    <source>
        <strain evidence="13">type strain: E19</strain>
    </source>
</reference>
<keyword evidence="5" id="KW-0997">Cell inner membrane</keyword>
<evidence type="ECO:0000256" key="7">
    <source>
        <dbReference type="ARBA" id="ARBA00022833"/>
    </source>
</evidence>
<dbReference type="OrthoDB" id="9803484at2"/>
<evidence type="ECO:0000256" key="11">
    <source>
        <dbReference type="SAM" id="Phobius"/>
    </source>
</evidence>